<evidence type="ECO:0000256" key="1">
    <source>
        <dbReference type="SAM" id="MobiDB-lite"/>
    </source>
</evidence>
<accession>B8B4T9</accession>
<sequence>MTGPPAAAVAYWLDELLPRFRLAPHSRLVGDWGLYNGEVGIHKELASGSSAGGFSGGAIGLNNFIAEKPPSPNRPRRMGSLAAE</sequence>
<gene>
    <name evidence="2" type="ORF">OsI_25555</name>
</gene>
<keyword evidence="3" id="KW-1185">Reference proteome</keyword>
<reference evidence="2 3" key="1">
    <citation type="journal article" date="2005" name="PLoS Biol.">
        <title>The genomes of Oryza sativa: a history of duplications.</title>
        <authorList>
            <person name="Yu J."/>
            <person name="Wang J."/>
            <person name="Lin W."/>
            <person name="Li S."/>
            <person name="Li H."/>
            <person name="Zhou J."/>
            <person name="Ni P."/>
            <person name="Dong W."/>
            <person name="Hu S."/>
            <person name="Zeng C."/>
            <person name="Zhang J."/>
            <person name="Zhang Y."/>
            <person name="Li R."/>
            <person name="Xu Z."/>
            <person name="Li S."/>
            <person name="Li X."/>
            <person name="Zheng H."/>
            <person name="Cong L."/>
            <person name="Lin L."/>
            <person name="Yin J."/>
            <person name="Geng J."/>
            <person name="Li G."/>
            <person name="Shi J."/>
            <person name="Liu J."/>
            <person name="Lv H."/>
            <person name="Li J."/>
            <person name="Wang J."/>
            <person name="Deng Y."/>
            <person name="Ran L."/>
            <person name="Shi X."/>
            <person name="Wang X."/>
            <person name="Wu Q."/>
            <person name="Li C."/>
            <person name="Ren X."/>
            <person name="Wang J."/>
            <person name="Wang X."/>
            <person name="Li D."/>
            <person name="Liu D."/>
            <person name="Zhang X."/>
            <person name="Ji Z."/>
            <person name="Zhao W."/>
            <person name="Sun Y."/>
            <person name="Zhang Z."/>
            <person name="Bao J."/>
            <person name="Han Y."/>
            <person name="Dong L."/>
            <person name="Ji J."/>
            <person name="Chen P."/>
            <person name="Wu S."/>
            <person name="Liu J."/>
            <person name="Xiao Y."/>
            <person name="Bu D."/>
            <person name="Tan J."/>
            <person name="Yang L."/>
            <person name="Ye C."/>
            <person name="Zhang J."/>
            <person name="Xu J."/>
            <person name="Zhou Y."/>
            <person name="Yu Y."/>
            <person name="Zhang B."/>
            <person name="Zhuang S."/>
            <person name="Wei H."/>
            <person name="Liu B."/>
            <person name="Lei M."/>
            <person name="Yu H."/>
            <person name="Li Y."/>
            <person name="Xu H."/>
            <person name="Wei S."/>
            <person name="He X."/>
            <person name="Fang L."/>
            <person name="Zhang Z."/>
            <person name="Zhang Y."/>
            <person name="Huang X."/>
            <person name="Su Z."/>
            <person name="Tong W."/>
            <person name="Li J."/>
            <person name="Tong Z."/>
            <person name="Li S."/>
            <person name="Ye J."/>
            <person name="Wang L."/>
            <person name="Fang L."/>
            <person name="Lei T."/>
            <person name="Chen C."/>
            <person name="Chen H."/>
            <person name="Xu Z."/>
            <person name="Li H."/>
            <person name="Huang H."/>
            <person name="Zhang F."/>
            <person name="Xu H."/>
            <person name="Li N."/>
            <person name="Zhao C."/>
            <person name="Li S."/>
            <person name="Dong L."/>
            <person name="Huang Y."/>
            <person name="Li L."/>
            <person name="Xi Y."/>
            <person name="Qi Q."/>
            <person name="Li W."/>
            <person name="Zhang B."/>
            <person name="Hu W."/>
            <person name="Zhang Y."/>
            <person name="Tian X."/>
            <person name="Jiao Y."/>
            <person name="Liang X."/>
            <person name="Jin J."/>
            <person name="Gao L."/>
            <person name="Zheng W."/>
            <person name="Hao B."/>
            <person name="Liu S."/>
            <person name="Wang W."/>
            <person name="Yuan L."/>
            <person name="Cao M."/>
            <person name="McDermott J."/>
            <person name="Samudrala R."/>
            <person name="Wang J."/>
            <person name="Wong G.K."/>
            <person name="Yang H."/>
        </authorList>
    </citation>
    <scope>NUCLEOTIDE SEQUENCE [LARGE SCALE GENOMIC DNA]</scope>
    <source>
        <strain evidence="3">cv. 93-11</strain>
    </source>
</reference>
<dbReference type="HOGENOM" id="CLU_2531495_0_0_1"/>
<evidence type="ECO:0000313" key="3">
    <source>
        <dbReference type="Proteomes" id="UP000007015"/>
    </source>
</evidence>
<name>B8B4T9_ORYSI</name>
<proteinExistence type="predicted"/>
<dbReference type="Proteomes" id="UP000007015">
    <property type="component" value="Chromosome 7"/>
</dbReference>
<feature type="region of interest" description="Disordered" evidence="1">
    <location>
        <begin position="65"/>
        <end position="84"/>
    </location>
</feature>
<protein>
    <submittedName>
        <fullName evidence="2">Uncharacterized protein</fullName>
    </submittedName>
</protein>
<organism evidence="2 3">
    <name type="scientific">Oryza sativa subsp. indica</name>
    <name type="common">Rice</name>
    <dbReference type="NCBI Taxonomy" id="39946"/>
    <lineage>
        <taxon>Eukaryota</taxon>
        <taxon>Viridiplantae</taxon>
        <taxon>Streptophyta</taxon>
        <taxon>Embryophyta</taxon>
        <taxon>Tracheophyta</taxon>
        <taxon>Spermatophyta</taxon>
        <taxon>Magnoliopsida</taxon>
        <taxon>Liliopsida</taxon>
        <taxon>Poales</taxon>
        <taxon>Poaceae</taxon>
        <taxon>BOP clade</taxon>
        <taxon>Oryzoideae</taxon>
        <taxon>Oryzeae</taxon>
        <taxon>Oryzinae</taxon>
        <taxon>Oryza</taxon>
        <taxon>Oryza sativa</taxon>
    </lineage>
</organism>
<evidence type="ECO:0000313" key="2">
    <source>
        <dbReference type="EMBL" id="EEC81815.1"/>
    </source>
</evidence>
<dbReference type="EMBL" id="CM000132">
    <property type="protein sequence ID" value="EEC81815.1"/>
    <property type="molecule type" value="Genomic_DNA"/>
</dbReference>
<dbReference type="AlphaFoldDB" id="B8B4T9"/>
<dbReference type="Gramene" id="BGIOSGA025472-TA">
    <property type="protein sequence ID" value="BGIOSGA025472-PA"/>
    <property type="gene ID" value="BGIOSGA025472"/>
</dbReference>